<feature type="transmembrane region" description="Helical" evidence="1">
    <location>
        <begin position="162"/>
        <end position="188"/>
    </location>
</feature>
<feature type="transmembrane region" description="Helical" evidence="1">
    <location>
        <begin position="60"/>
        <end position="82"/>
    </location>
</feature>
<dbReference type="Gene3D" id="1.10.1760.20">
    <property type="match status" value="1"/>
</dbReference>
<organism evidence="2 3">
    <name type="scientific">Granulicatella balaenopterae</name>
    <dbReference type="NCBI Taxonomy" id="137733"/>
    <lineage>
        <taxon>Bacteria</taxon>
        <taxon>Bacillati</taxon>
        <taxon>Bacillota</taxon>
        <taxon>Bacilli</taxon>
        <taxon>Lactobacillales</taxon>
        <taxon>Carnobacteriaceae</taxon>
        <taxon>Granulicatella</taxon>
    </lineage>
</organism>
<dbReference type="STRING" id="137733.SAMN05421767_11431"/>
<gene>
    <name evidence="2" type="ORF">SAMN05421767_11431</name>
</gene>
<name>A0A1H9KLI5_9LACT</name>
<dbReference type="RefSeq" id="WP_089746518.1">
    <property type="nucleotide sequence ID" value="NZ_FOGF01000014.1"/>
</dbReference>
<protein>
    <submittedName>
        <fullName evidence="2">Uncharacterized membrane protein</fullName>
    </submittedName>
</protein>
<dbReference type="GO" id="GO:0022857">
    <property type="term" value="F:transmembrane transporter activity"/>
    <property type="evidence" value="ECO:0007669"/>
    <property type="project" value="InterPro"/>
</dbReference>
<feature type="transmembrane region" description="Helical" evidence="1">
    <location>
        <begin position="31"/>
        <end position="53"/>
    </location>
</feature>
<dbReference type="Pfam" id="PF12822">
    <property type="entry name" value="ECF_trnsprt"/>
    <property type="match status" value="1"/>
</dbReference>
<keyword evidence="1" id="KW-0472">Membrane</keyword>
<proteinExistence type="predicted"/>
<dbReference type="OrthoDB" id="9813540at2"/>
<accession>A0A1H9KLI5</accession>
<feature type="transmembrane region" description="Helical" evidence="1">
    <location>
        <begin position="120"/>
        <end position="142"/>
    </location>
</feature>
<evidence type="ECO:0000256" key="1">
    <source>
        <dbReference type="SAM" id="Phobius"/>
    </source>
</evidence>
<keyword evidence="1" id="KW-0812">Transmembrane</keyword>
<feature type="transmembrane region" description="Helical" evidence="1">
    <location>
        <begin position="88"/>
        <end position="108"/>
    </location>
</feature>
<feature type="transmembrane region" description="Helical" evidence="1">
    <location>
        <begin position="7"/>
        <end position="25"/>
    </location>
</feature>
<evidence type="ECO:0000313" key="2">
    <source>
        <dbReference type="EMBL" id="SEQ99785.1"/>
    </source>
</evidence>
<dbReference type="EMBL" id="FOGF01000014">
    <property type="protein sequence ID" value="SEQ99785.1"/>
    <property type="molecule type" value="Genomic_DNA"/>
</dbReference>
<dbReference type="InterPro" id="IPR024529">
    <property type="entry name" value="ECF_trnsprt_substrate-spec"/>
</dbReference>
<keyword evidence="1" id="KW-1133">Transmembrane helix</keyword>
<dbReference type="Proteomes" id="UP000198556">
    <property type="component" value="Unassembled WGS sequence"/>
</dbReference>
<reference evidence="2 3" key="1">
    <citation type="submission" date="2016-10" db="EMBL/GenBank/DDBJ databases">
        <authorList>
            <person name="de Groot N.N."/>
        </authorList>
    </citation>
    <scope>NUCLEOTIDE SEQUENCE [LARGE SCALE GENOMIC DNA]</scope>
    <source>
        <strain evidence="2 3">DSM 15827</strain>
    </source>
</reference>
<dbReference type="AlphaFoldDB" id="A0A1H9KLI5"/>
<keyword evidence="3" id="KW-1185">Reference proteome</keyword>
<evidence type="ECO:0000313" key="3">
    <source>
        <dbReference type="Proteomes" id="UP000198556"/>
    </source>
</evidence>
<sequence length="197" mass="20924">MAKRSTFEFVLFTLFVSIILLQSFIPFLGNIPLVILDITIIHITVIVGGIVMGPKYGAGLGLAWGTCSMIRAFTTGSAISKLVFTNPIIAIVPRVLVGFIAAYVYLVIARKNKASKIAMAISGVIGSLVNTILVLGLIYLLIGPAYAEGMGTSINALPKFLMTIIVTNGIPEAIASGIIVPVIASVLIPMYQKKTTR</sequence>